<dbReference type="Pfam" id="PF04303">
    <property type="entry name" value="PrpF"/>
    <property type="match status" value="1"/>
</dbReference>
<sequence length="369" mass="38726">MPTRSLPATFMRGGTSNGLVIHRHHLPSDVEKWQPILSSAMGSPDPFGRQLDGMGSGISSTSKVCVVSKSTRSDADVDYTFVQVGIKDGSLDLAGNCGNMSSAIGPWAYNEGLLKFGGEGGRRTVSVRVFNTNTGKIILASFEVDGEGFVGEGTYALDGVPGTGSRITLEFLDPSGAKTGRGALPTGKGVDVVKLNDGSSIEATLSDVANPGVFVRAEDLGVEGDINPAKMEEQPELMARLEAIRQKGAELMGLDPTTQTIPKIAIISRPTEKDDESVNVVVRALSMQQPHKAVPLTLALNLGAASRVKGTLPAQVARSLEGQSVTVAHPTGKLEVGGVFGEDGAIKSALLHRTARVLMKGDVFYSVKE</sequence>
<dbReference type="Gene3D" id="3.10.310.10">
    <property type="entry name" value="Diaminopimelate Epimerase, Chain A, domain 1"/>
    <property type="match status" value="2"/>
</dbReference>
<evidence type="ECO:0000313" key="3">
    <source>
        <dbReference type="EMBL" id="KAK4498061.1"/>
    </source>
</evidence>
<keyword evidence="2" id="KW-0413">Isomerase</keyword>
<organism evidence="3 4">
    <name type="scientific">Zasmidium cellare</name>
    <name type="common">Wine cellar mold</name>
    <name type="synonym">Racodium cellare</name>
    <dbReference type="NCBI Taxonomy" id="395010"/>
    <lineage>
        <taxon>Eukaryota</taxon>
        <taxon>Fungi</taxon>
        <taxon>Dikarya</taxon>
        <taxon>Ascomycota</taxon>
        <taxon>Pezizomycotina</taxon>
        <taxon>Dothideomycetes</taxon>
        <taxon>Dothideomycetidae</taxon>
        <taxon>Mycosphaerellales</taxon>
        <taxon>Mycosphaerellaceae</taxon>
        <taxon>Zasmidium</taxon>
    </lineage>
</organism>
<accession>A0ABR0E9H3</accession>
<dbReference type="Proteomes" id="UP001305779">
    <property type="component" value="Unassembled WGS sequence"/>
</dbReference>
<keyword evidence="4" id="KW-1185">Reference proteome</keyword>
<dbReference type="PANTHER" id="PTHR43709:SF2">
    <property type="entry name" value="DUF453 DOMAIN PROTEIN (AFU_ORTHOLOGUE AFUA_6G00360)"/>
    <property type="match status" value="1"/>
</dbReference>
<reference evidence="3 4" key="1">
    <citation type="journal article" date="2023" name="G3 (Bethesda)">
        <title>A chromosome-level genome assembly of Zasmidium syzygii isolated from banana leaves.</title>
        <authorList>
            <person name="van Westerhoven A.C."/>
            <person name="Mehrabi R."/>
            <person name="Talebi R."/>
            <person name="Steentjes M.B.F."/>
            <person name="Corcolon B."/>
            <person name="Chong P.A."/>
            <person name="Kema G.H.J."/>
            <person name="Seidl M.F."/>
        </authorList>
    </citation>
    <scope>NUCLEOTIDE SEQUENCE [LARGE SCALE GENOMIC DNA]</scope>
    <source>
        <strain evidence="3 4">P124</strain>
    </source>
</reference>
<evidence type="ECO:0000256" key="2">
    <source>
        <dbReference type="ARBA" id="ARBA00023235"/>
    </source>
</evidence>
<proteinExistence type="inferred from homology"/>
<evidence type="ECO:0000313" key="4">
    <source>
        <dbReference type="Proteomes" id="UP001305779"/>
    </source>
</evidence>
<evidence type="ECO:0000256" key="1">
    <source>
        <dbReference type="ARBA" id="ARBA00007673"/>
    </source>
</evidence>
<dbReference type="EMBL" id="JAXOVC010000008">
    <property type="protein sequence ID" value="KAK4498061.1"/>
    <property type="molecule type" value="Genomic_DNA"/>
</dbReference>
<dbReference type="SUPFAM" id="SSF54506">
    <property type="entry name" value="Diaminopimelate epimerase-like"/>
    <property type="match status" value="2"/>
</dbReference>
<protein>
    <submittedName>
        <fullName evidence="3">Uncharacterized protein</fullName>
    </submittedName>
</protein>
<dbReference type="InterPro" id="IPR007400">
    <property type="entry name" value="PrpF-like"/>
</dbReference>
<name>A0ABR0E9H3_ZASCE</name>
<dbReference type="PANTHER" id="PTHR43709">
    <property type="entry name" value="ACONITATE ISOMERASE-RELATED"/>
    <property type="match status" value="1"/>
</dbReference>
<comment type="caution">
    <text evidence="3">The sequence shown here is derived from an EMBL/GenBank/DDBJ whole genome shotgun (WGS) entry which is preliminary data.</text>
</comment>
<comment type="similarity">
    <text evidence="1">Belongs to the PrpF family.</text>
</comment>
<gene>
    <name evidence="3" type="ORF">PRZ48_010717</name>
</gene>